<proteinExistence type="predicted"/>
<dbReference type="SUPFAM" id="SSF51556">
    <property type="entry name" value="Metallo-dependent hydrolases"/>
    <property type="match status" value="1"/>
</dbReference>
<evidence type="ECO:0000313" key="3">
    <source>
        <dbReference type="EMBL" id="CAB4595882.1"/>
    </source>
</evidence>
<dbReference type="PROSITE" id="PS51347">
    <property type="entry name" value="PHOSPHOTRIESTERASE_2"/>
    <property type="match status" value="1"/>
</dbReference>
<dbReference type="PANTHER" id="PTHR10819">
    <property type="entry name" value="PHOSPHOTRIESTERASE-RELATED"/>
    <property type="match status" value="1"/>
</dbReference>
<dbReference type="Pfam" id="PF02126">
    <property type="entry name" value="PTE"/>
    <property type="match status" value="1"/>
</dbReference>
<evidence type="ECO:0000256" key="1">
    <source>
        <dbReference type="ARBA" id="ARBA00022723"/>
    </source>
</evidence>
<dbReference type="EMBL" id="CAEZYJ010000008">
    <property type="protein sequence ID" value="CAB4711808.1"/>
    <property type="molecule type" value="Genomic_DNA"/>
</dbReference>
<dbReference type="PIRSF" id="PIRSF016839">
    <property type="entry name" value="PhP"/>
    <property type="match status" value="1"/>
</dbReference>
<dbReference type="InterPro" id="IPR032466">
    <property type="entry name" value="Metal_Hydrolase"/>
</dbReference>
<dbReference type="InterPro" id="IPR001559">
    <property type="entry name" value="Phosphotriesterase"/>
</dbReference>
<dbReference type="PANTHER" id="PTHR10819:SF3">
    <property type="entry name" value="PHOSPHOTRIESTERASE-RELATED PROTEIN"/>
    <property type="match status" value="1"/>
</dbReference>
<gene>
    <name evidence="3" type="ORF">UFOPK1811_00463</name>
    <name evidence="4" type="ORF">UFOPK2360_00746</name>
    <name evidence="5" type="ORF">UFOPK2659_00142</name>
    <name evidence="6" type="ORF">UFOPK2922_00612</name>
</gene>
<organism evidence="6">
    <name type="scientific">freshwater metagenome</name>
    <dbReference type="NCBI Taxonomy" id="449393"/>
    <lineage>
        <taxon>unclassified sequences</taxon>
        <taxon>metagenomes</taxon>
        <taxon>ecological metagenomes</taxon>
    </lineage>
</organism>
<keyword evidence="1" id="KW-0479">Metal-binding</keyword>
<dbReference type="Gene3D" id="3.20.20.140">
    <property type="entry name" value="Metal-dependent hydrolases"/>
    <property type="match status" value="1"/>
</dbReference>
<dbReference type="EMBL" id="CAEZUJ010000012">
    <property type="protein sequence ID" value="CAB4595882.1"/>
    <property type="molecule type" value="Genomic_DNA"/>
</dbReference>
<keyword evidence="2" id="KW-0378">Hydrolase</keyword>
<evidence type="ECO:0000256" key="2">
    <source>
        <dbReference type="ARBA" id="ARBA00022801"/>
    </source>
</evidence>
<evidence type="ECO:0000313" key="6">
    <source>
        <dbReference type="EMBL" id="CAB4775286.1"/>
    </source>
</evidence>
<sequence length="310" mass="33604">MAQVGKIQTVDGLVSPEALGFTHSHEHILWDYFKMIRSYDNIFEDEEVAAKELLEFKNAGGGTLVDCSSSGIGTQPEALSRISKKTGVKIILGCGWYRESVYEDRVFQMTSSELAKVLKKEIEVGIGNTNVRAGFIGEIGTERGFITPAEERVFLASAKASLATGVAILTHTTHFGELALEQIDLLESAGVSPEKIIISHLGDREDTSGLLKIAARGVYMSIDNIGYVGEGYPLDNVRINNVRTLISAGFGKKIVLGTDICTRSALKEYGGRGFAWLLNSFVPAMKGAGMTQEEIDDVTIHNIARALTIS</sequence>
<dbReference type="AlphaFoldDB" id="A0A6J6VV53"/>
<evidence type="ECO:0000313" key="4">
    <source>
        <dbReference type="EMBL" id="CAB4683875.1"/>
    </source>
</evidence>
<dbReference type="GO" id="GO:0016787">
    <property type="term" value="F:hydrolase activity"/>
    <property type="evidence" value="ECO:0007669"/>
    <property type="project" value="UniProtKB-KW"/>
</dbReference>
<evidence type="ECO:0000313" key="5">
    <source>
        <dbReference type="EMBL" id="CAB4711808.1"/>
    </source>
</evidence>
<accession>A0A6J6VV53</accession>
<reference evidence="6" key="1">
    <citation type="submission" date="2020-05" db="EMBL/GenBank/DDBJ databases">
        <authorList>
            <person name="Chiriac C."/>
            <person name="Salcher M."/>
            <person name="Ghai R."/>
            <person name="Kavagutti S V."/>
        </authorList>
    </citation>
    <scope>NUCLEOTIDE SEQUENCE</scope>
</reference>
<protein>
    <submittedName>
        <fullName evidence="6">Unannotated protein</fullName>
    </submittedName>
</protein>
<name>A0A6J6VV53_9ZZZZ</name>
<dbReference type="GO" id="GO:0008270">
    <property type="term" value="F:zinc ion binding"/>
    <property type="evidence" value="ECO:0007669"/>
    <property type="project" value="InterPro"/>
</dbReference>
<dbReference type="EMBL" id="CAEZXH010000038">
    <property type="protein sequence ID" value="CAB4683875.1"/>
    <property type="molecule type" value="Genomic_DNA"/>
</dbReference>
<dbReference type="EMBL" id="CAEZZS010000021">
    <property type="protein sequence ID" value="CAB4775286.1"/>
    <property type="molecule type" value="Genomic_DNA"/>
</dbReference>